<evidence type="ECO:0000313" key="2">
    <source>
        <dbReference type="EMBL" id="QIL46608.1"/>
    </source>
</evidence>
<dbReference type="AlphaFoldDB" id="A0A6G8ANF8"/>
<dbReference type="Pfam" id="PF13432">
    <property type="entry name" value="TPR_16"/>
    <property type="match status" value="1"/>
</dbReference>
<dbReference type="Proteomes" id="UP000500890">
    <property type="component" value="Chromosome"/>
</dbReference>
<dbReference type="InterPro" id="IPR011990">
    <property type="entry name" value="TPR-like_helical_dom_sf"/>
</dbReference>
<dbReference type="EMBL" id="CP049886">
    <property type="protein sequence ID" value="QIL46608.1"/>
    <property type="molecule type" value="Genomic_DNA"/>
</dbReference>
<dbReference type="RefSeq" id="WP_166007996.1">
    <property type="nucleotide sequence ID" value="NZ_CP049886.1"/>
</dbReference>
<keyword evidence="1" id="KW-0802">TPR repeat</keyword>
<organism evidence="2 3">
    <name type="scientific">Vagococcus coleopterorum</name>
    <dbReference type="NCBI Taxonomy" id="2714946"/>
    <lineage>
        <taxon>Bacteria</taxon>
        <taxon>Bacillati</taxon>
        <taxon>Bacillota</taxon>
        <taxon>Bacilli</taxon>
        <taxon>Lactobacillales</taxon>
        <taxon>Enterococcaceae</taxon>
        <taxon>Vagococcus</taxon>
    </lineage>
</organism>
<evidence type="ECO:0000313" key="3">
    <source>
        <dbReference type="Proteomes" id="UP000500890"/>
    </source>
</evidence>
<dbReference type="InterPro" id="IPR019734">
    <property type="entry name" value="TPR_rpt"/>
</dbReference>
<protein>
    <submittedName>
        <fullName evidence="2">Tetratricopeptide repeat protein</fullName>
    </submittedName>
</protein>
<dbReference type="SMART" id="SM00028">
    <property type="entry name" value="TPR"/>
    <property type="match status" value="4"/>
</dbReference>
<reference evidence="2 3" key="1">
    <citation type="submission" date="2020-03" db="EMBL/GenBank/DDBJ databases">
        <title>Vagococcus sp. nov., isolated from beetles.</title>
        <authorList>
            <person name="Hyun D.-W."/>
            <person name="Bae J.-W."/>
        </authorList>
    </citation>
    <scope>NUCLEOTIDE SEQUENCE [LARGE SCALE GENOMIC DNA]</scope>
    <source>
        <strain evidence="2 3">HDW17A</strain>
    </source>
</reference>
<feature type="repeat" description="TPR" evidence="1">
    <location>
        <begin position="370"/>
        <end position="403"/>
    </location>
</feature>
<sequence length="412" mass="46512">MTHSELMLEALSAGDLVEAQLEFEAALKEDQPDMLMALGGQLMGAGFLEEAQTIFEKLLESFPNEGSLLISLAEIAIENDQTDEAFGYLQAIPKDDNYYVESLLVLADLYQVLGVPEVSEKKIKEAKQILPEEPVLDLALAELYFTMDRFQEAADLYLKLNQSELPEGVSVDDRIGSALSMLGEFEEALPYLEKANTEEQTDHRLFQLAITYIQLKENEKAIQLLEQLKTLNPSYEGVYLPLASCLLDEDRNPEAEAVIAEGLTQNPYSLDLYHLASDNAFRLGKIPDAEEYLRKAITLEEDKEISLIKLANLLLVDERFEESIETLSELANSSQGQVYWTLAQAHNGLEKYAEAGKYYEEAYPTLKDDPDFLKDYGLFLREEGQSEKANVLFKEYLTMEPNDLEVLDLLED</sequence>
<proteinExistence type="predicted"/>
<dbReference type="Pfam" id="PF13181">
    <property type="entry name" value="TPR_8"/>
    <property type="match status" value="2"/>
</dbReference>
<gene>
    <name evidence="2" type="ORF">G7081_05710</name>
</gene>
<dbReference type="Gene3D" id="1.25.40.10">
    <property type="entry name" value="Tetratricopeptide repeat domain"/>
    <property type="match status" value="2"/>
</dbReference>
<dbReference type="KEGG" id="vah:G7081_05710"/>
<accession>A0A6G8ANF8</accession>
<dbReference type="PANTHER" id="PTHR12558:SF13">
    <property type="entry name" value="CELL DIVISION CYCLE PROTEIN 27 HOMOLOG"/>
    <property type="match status" value="1"/>
</dbReference>
<dbReference type="PANTHER" id="PTHR12558">
    <property type="entry name" value="CELL DIVISION CYCLE 16,23,27"/>
    <property type="match status" value="1"/>
</dbReference>
<dbReference type="SUPFAM" id="SSF48452">
    <property type="entry name" value="TPR-like"/>
    <property type="match status" value="2"/>
</dbReference>
<evidence type="ECO:0000256" key="1">
    <source>
        <dbReference type="PROSITE-ProRule" id="PRU00339"/>
    </source>
</evidence>
<dbReference type="PROSITE" id="PS50005">
    <property type="entry name" value="TPR"/>
    <property type="match status" value="2"/>
</dbReference>
<feature type="repeat" description="TPR" evidence="1">
    <location>
        <begin position="202"/>
        <end position="235"/>
    </location>
</feature>
<keyword evidence="3" id="KW-1185">Reference proteome</keyword>
<dbReference type="Pfam" id="PF25058">
    <property type="entry name" value="ARM_TT21"/>
    <property type="match status" value="1"/>
</dbReference>
<name>A0A6G8ANF8_9ENTE</name>